<accession>A0A9P7EAF1</accession>
<feature type="region of interest" description="Disordered" evidence="9">
    <location>
        <begin position="72"/>
        <end position="104"/>
    </location>
</feature>
<keyword evidence="12" id="KW-1185">Reference proteome</keyword>
<evidence type="ECO:0000256" key="7">
    <source>
        <dbReference type="ARBA" id="ARBA00023134"/>
    </source>
</evidence>
<dbReference type="RefSeq" id="XP_041192568.1">
    <property type="nucleotide sequence ID" value="XM_041338374.1"/>
</dbReference>
<dbReference type="PANTHER" id="PTHR21327">
    <property type="entry name" value="GTP CYCLOHYDROLASE II-RELATED"/>
    <property type="match status" value="1"/>
</dbReference>
<proteinExistence type="inferred from homology"/>
<comment type="similarity">
    <text evidence="2">Belongs to the GTP cyclohydrolase II family.</text>
</comment>
<dbReference type="CDD" id="cd00641">
    <property type="entry name" value="GTP_cyclohydro2"/>
    <property type="match status" value="1"/>
</dbReference>
<dbReference type="Proteomes" id="UP000807769">
    <property type="component" value="Unassembled WGS sequence"/>
</dbReference>
<evidence type="ECO:0000256" key="1">
    <source>
        <dbReference type="ARBA" id="ARBA00005104"/>
    </source>
</evidence>
<dbReference type="EMBL" id="JABBWG010000018">
    <property type="protein sequence ID" value="KAG1815637.1"/>
    <property type="molecule type" value="Genomic_DNA"/>
</dbReference>
<protein>
    <recommendedName>
        <fullName evidence="3">GTP cyclohydrolase II</fullName>
        <ecNumber evidence="3">3.5.4.25</ecNumber>
    </recommendedName>
</protein>
<keyword evidence="5" id="KW-0547">Nucleotide-binding</keyword>
<dbReference type="GO" id="GO:0009231">
    <property type="term" value="P:riboflavin biosynthetic process"/>
    <property type="evidence" value="ECO:0007669"/>
    <property type="project" value="UniProtKB-KW"/>
</dbReference>
<evidence type="ECO:0000256" key="2">
    <source>
        <dbReference type="ARBA" id="ARBA00008131"/>
    </source>
</evidence>
<comment type="catalytic activity">
    <reaction evidence="8">
        <text>GTP + 4 H2O = 2,5-diamino-6-hydroxy-4-(5-phosphoribosylamino)-pyrimidine + formate + 2 phosphate + 3 H(+)</text>
        <dbReference type="Rhea" id="RHEA:23704"/>
        <dbReference type="ChEBI" id="CHEBI:15377"/>
        <dbReference type="ChEBI" id="CHEBI:15378"/>
        <dbReference type="ChEBI" id="CHEBI:15740"/>
        <dbReference type="ChEBI" id="CHEBI:37565"/>
        <dbReference type="ChEBI" id="CHEBI:43474"/>
        <dbReference type="ChEBI" id="CHEBI:58614"/>
        <dbReference type="EC" id="3.5.4.25"/>
    </reaction>
</comment>
<evidence type="ECO:0000313" key="12">
    <source>
        <dbReference type="Proteomes" id="UP000807769"/>
    </source>
</evidence>
<keyword evidence="6" id="KW-0378">Hydrolase</keyword>
<dbReference type="GO" id="GO:0005525">
    <property type="term" value="F:GTP binding"/>
    <property type="evidence" value="ECO:0007669"/>
    <property type="project" value="UniProtKB-KW"/>
</dbReference>
<dbReference type="PANTHER" id="PTHR21327:SF29">
    <property type="entry name" value="GTP CYCLOHYDROLASE-2"/>
    <property type="match status" value="1"/>
</dbReference>
<dbReference type="Pfam" id="PF00925">
    <property type="entry name" value="GTP_cyclohydro2"/>
    <property type="match status" value="1"/>
</dbReference>
<evidence type="ECO:0000313" key="11">
    <source>
        <dbReference type="EMBL" id="KAG1815637.1"/>
    </source>
</evidence>
<comment type="pathway">
    <text evidence="1">Cofactor biosynthesis; riboflavin biosynthesis.</text>
</comment>
<evidence type="ECO:0000256" key="8">
    <source>
        <dbReference type="ARBA" id="ARBA00049295"/>
    </source>
</evidence>
<dbReference type="InterPro" id="IPR032677">
    <property type="entry name" value="GTP_cyclohydro_II"/>
</dbReference>
<keyword evidence="7" id="KW-0342">GTP-binding</keyword>
<dbReference type="SUPFAM" id="SSF142695">
    <property type="entry name" value="RibA-like"/>
    <property type="match status" value="2"/>
</dbReference>
<feature type="domain" description="GTP cyclohydrolase II" evidence="10">
    <location>
        <begin position="241"/>
        <end position="372"/>
    </location>
</feature>
<evidence type="ECO:0000256" key="4">
    <source>
        <dbReference type="ARBA" id="ARBA00022619"/>
    </source>
</evidence>
<dbReference type="GO" id="GO:0003935">
    <property type="term" value="F:GTP cyclohydrolase II activity"/>
    <property type="evidence" value="ECO:0007669"/>
    <property type="project" value="UniProtKB-EC"/>
</dbReference>
<evidence type="ECO:0000256" key="9">
    <source>
        <dbReference type="SAM" id="MobiDB-lite"/>
    </source>
</evidence>
<gene>
    <name evidence="11" type="ORF">BJ212DRAFT_1447265</name>
</gene>
<dbReference type="GeneID" id="64632390"/>
<dbReference type="Gene3D" id="3.40.50.10990">
    <property type="entry name" value="GTP cyclohydrolase II"/>
    <property type="match status" value="1"/>
</dbReference>
<dbReference type="InterPro" id="IPR036144">
    <property type="entry name" value="RibA-like_sf"/>
</dbReference>
<sequence length="422" mass="46186">MALTESFYPNISSPLLTESDTALLDVLTSPRWQGVQKFSRRDAALDPLLLAVAASAGTRTTRNHYHHDFFPGAHPDGAARGKRAAEDTNKPQERKRMSYVSKQGPRRLRLQPTISPQPAIASQVISLTGPSPISSIEVKCMARTRIPTPHGPAFLHLYHNNRDNKEHLAIVVDPAQYSDDSSVLAPPIRSRSLDAVWSDDETDMDRIIRGAYVGKLSATSQHPSRPSLHQPSPTTSIPSPLVGSMRCDCGEQLDEAIHLISQPISLPDNVSPNSRTMPGRGAVIYLKQEGRGIGLLSKIRAYNLQDLGHDTVTANLMLGHQADERGYEIAIAILRDLGLGSELGEGVRLLTNNPDKVQALEKEGLRVVERVPMTLNWVKPAGVTMIGGDAVRGEDLDKYLRTKILRMGHMLPLYLAGEQPAS</sequence>
<feature type="region of interest" description="Disordered" evidence="9">
    <location>
        <begin position="218"/>
        <end position="240"/>
    </location>
</feature>
<feature type="compositionally biased region" description="Basic and acidic residues" evidence="9">
    <location>
        <begin position="77"/>
        <end position="96"/>
    </location>
</feature>
<evidence type="ECO:0000256" key="5">
    <source>
        <dbReference type="ARBA" id="ARBA00022741"/>
    </source>
</evidence>
<evidence type="ECO:0000256" key="6">
    <source>
        <dbReference type="ARBA" id="ARBA00022801"/>
    </source>
</evidence>
<dbReference type="AlphaFoldDB" id="A0A9P7EAF1"/>
<feature type="compositionally biased region" description="Polar residues" evidence="9">
    <location>
        <begin position="218"/>
        <end position="238"/>
    </location>
</feature>
<keyword evidence="4" id="KW-0686">Riboflavin biosynthesis</keyword>
<evidence type="ECO:0000259" key="10">
    <source>
        <dbReference type="Pfam" id="PF00925"/>
    </source>
</evidence>
<organism evidence="11 12">
    <name type="scientific">Suillus subaureus</name>
    <dbReference type="NCBI Taxonomy" id="48587"/>
    <lineage>
        <taxon>Eukaryota</taxon>
        <taxon>Fungi</taxon>
        <taxon>Dikarya</taxon>
        <taxon>Basidiomycota</taxon>
        <taxon>Agaricomycotina</taxon>
        <taxon>Agaricomycetes</taxon>
        <taxon>Agaricomycetidae</taxon>
        <taxon>Boletales</taxon>
        <taxon>Suillineae</taxon>
        <taxon>Suillaceae</taxon>
        <taxon>Suillus</taxon>
    </lineage>
</organism>
<dbReference type="InterPro" id="IPR000926">
    <property type="entry name" value="RibA"/>
</dbReference>
<name>A0A9P7EAF1_9AGAM</name>
<reference evidence="11" key="1">
    <citation type="journal article" date="2020" name="New Phytol.">
        <title>Comparative genomics reveals dynamic genome evolution in host specialist ectomycorrhizal fungi.</title>
        <authorList>
            <person name="Lofgren L.A."/>
            <person name="Nguyen N.H."/>
            <person name="Vilgalys R."/>
            <person name="Ruytinx J."/>
            <person name="Liao H.L."/>
            <person name="Branco S."/>
            <person name="Kuo A."/>
            <person name="LaButti K."/>
            <person name="Lipzen A."/>
            <person name="Andreopoulos W."/>
            <person name="Pangilinan J."/>
            <person name="Riley R."/>
            <person name="Hundley H."/>
            <person name="Na H."/>
            <person name="Barry K."/>
            <person name="Grigoriev I.V."/>
            <person name="Stajich J.E."/>
            <person name="Kennedy P.G."/>
        </authorList>
    </citation>
    <scope>NUCLEOTIDE SEQUENCE</scope>
    <source>
        <strain evidence="11">MN1</strain>
    </source>
</reference>
<dbReference type="OrthoDB" id="5569761at2759"/>
<comment type="caution">
    <text evidence="11">The sequence shown here is derived from an EMBL/GenBank/DDBJ whole genome shotgun (WGS) entry which is preliminary data.</text>
</comment>
<evidence type="ECO:0000256" key="3">
    <source>
        <dbReference type="ARBA" id="ARBA00012762"/>
    </source>
</evidence>
<dbReference type="EC" id="3.5.4.25" evidence="3"/>